<dbReference type="Pfam" id="PF13489">
    <property type="entry name" value="Methyltransf_23"/>
    <property type="match status" value="1"/>
</dbReference>
<dbReference type="InterPro" id="IPR029063">
    <property type="entry name" value="SAM-dependent_MTases_sf"/>
</dbReference>
<comment type="caution">
    <text evidence="1">The sequence shown here is derived from an EMBL/GenBank/DDBJ whole genome shotgun (WGS) entry which is preliminary data.</text>
</comment>
<sequence>MRPIAPLPPIDPDPPSHCGVCGATGPVLLGHKEFARSGNDHFAGARQFADTGVQIPYHRCRDCGLVFTAALDRWTRDDFARHIYNDDYIFCDPPFVEERPLRNAAIIAGIWHYEAASRSVLDVGGGNGRMAAELRARGFDAASYDAFHHDNGCHDDGRHDAAPPDRRFGLVCSFEVIEHVPHRDQADWIADFASRMAPSAIGLLGTELAFEPVDIEHWYFSPRNGHITVHTADSLDRLLRPHALCAASIANGLHLIRRTA</sequence>
<protein>
    <recommendedName>
        <fullName evidence="3">Class I SAM-dependent methyltransferase</fullName>
    </recommendedName>
</protein>
<evidence type="ECO:0000313" key="2">
    <source>
        <dbReference type="Proteomes" id="UP001499959"/>
    </source>
</evidence>
<evidence type="ECO:0008006" key="3">
    <source>
        <dbReference type="Google" id="ProtNLM"/>
    </source>
</evidence>
<evidence type="ECO:0000313" key="1">
    <source>
        <dbReference type="EMBL" id="GAA4807770.1"/>
    </source>
</evidence>
<keyword evidence="2" id="KW-1185">Reference proteome</keyword>
<accession>A0ABP9CB97</accession>
<name>A0ABP9CB97_9GAMM</name>
<gene>
    <name evidence="1" type="ORF">GCM10023307_38170</name>
</gene>
<dbReference type="SUPFAM" id="SSF53335">
    <property type="entry name" value="S-adenosyl-L-methionine-dependent methyltransferases"/>
    <property type="match status" value="1"/>
</dbReference>
<dbReference type="Proteomes" id="UP001499959">
    <property type="component" value="Unassembled WGS sequence"/>
</dbReference>
<dbReference type="RefSeq" id="WP_345304965.1">
    <property type="nucleotide sequence ID" value="NZ_BAABJE010000030.1"/>
</dbReference>
<dbReference type="Gene3D" id="3.40.50.150">
    <property type="entry name" value="Vaccinia Virus protein VP39"/>
    <property type="match status" value="1"/>
</dbReference>
<proteinExistence type="predicted"/>
<organism evidence="1 2">
    <name type="scientific">Lysobacter hankyongensis</name>
    <dbReference type="NCBI Taxonomy" id="1176535"/>
    <lineage>
        <taxon>Bacteria</taxon>
        <taxon>Pseudomonadati</taxon>
        <taxon>Pseudomonadota</taxon>
        <taxon>Gammaproteobacteria</taxon>
        <taxon>Lysobacterales</taxon>
        <taxon>Lysobacteraceae</taxon>
        <taxon>Lysobacter</taxon>
    </lineage>
</organism>
<dbReference type="EMBL" id="BAABJE010000030">
    <property type="protein sequence ID" value="GAA4807770.1"/>
    <property type="molecule type" value="Genomic_DNA"/>
</dbReference>
<reference evidence="2" key="1">
    <citation type="journal article" date="2019" name="Int. J. Syst. Evol. Microbiol.">
        <title>The Global Catalogue of Microorganisms (GCM) 10K type strain sequencing project: providing services to taxonomists for standard genome sequencing and annotation.</title>
        <authorList>
            <consortium name="The Broad Institute Genomics Platform"/>
            <consortium name="The Broad Institute Genome Sequencing Center for Infectious Disease"/>
            <person name="Wu L."/>
            <person name="Ma J."/>
        </authorList>
    </citation>
    <scope>NUCLEOTIDE SEQUENCE [LARGE SCALE GENOMIC DNA]</scope>
    <source>
        <strain evidence="2">JCM 18204</strain>
    </source>
</reference>